<dbReference type="SUPFAM" id="SSF109604">
    <property type="entry name" value="HD-domain/PDEase-like"/>
    <property type="match status" value="1"/>
</dbReference>
<evidence type="ECO:0000256" key="1">
    <source>
        <dbReference type="ARBA" id="ARBA00022723"/>
    </source>
</evidence>
<feature type="region of interest" description="Disordered" evidence="4">
    <location>
        <begin position="152"/>
        <end position="189"/>
    </location>
</feature>
<accession>A0ABN9S2W7</accession>
<keyword evidence="7" id="KW-1185">Reference proteome</keyword>
<dbReference type="EC" id="3.1.4.-" evidence="3"/>
<comment type="cofactor">
    <cofactor evidence="3">
        <name>a divalent metal cation</name>
        <dbReference type="ChEBI" id="CHEBI:60240"/>
    </cofactor>
    <text evidence="3">Binds 2 divalent metal cations per subunit. Site 1 may preferentially bind zinc ions, while site 2 has a preference for magnesium and/or manganese ions.</text>
</comment>
<evidence type="ECO:0000256" key="2">
    <source>
        <dbReference type="ARBA" id="ARBA00022801"/>
    </source>
</evidence>
<comment type="caution">
    <text evidence="6">The sequence shown here is derived from an EMBL/GenBank/DDBJ whole genome shotgun (WGS) entry which is preliminary data.</text>
</comment>
<evidence type="ECO:0000259" key="5">
    <source>
        <dbReference type="PROSITE" id="PS51845"/>
    </source>
</evidence>
<evidence type="ECO:0000256" key="3">
    <source>
        <dbReference type="RuleBase" id="RU363067"/>
    </source>
</evidence>
<gene>
    <name evidence="6" type="ORF">PCOR1329_LOCUS25965</name>
</gene>
<dbReference type="InterPro" id="IPR023174">
    <property type="entry name" value="PDEase_CS"/>
</dbReference>
<reference evidence="6" key="1">
    <citation type="submission" date="2023-10" db="EMBL/GenBank/DDBJ databases">
        <authorList>
            <person name="Chen Y."/>
            <person name="Shah S."/>
            <person name="Dougan E. K."/>
            <person name="Thang M."/>
            <person name="Chan C."/>
        </authorList>
    </citation>
    <scope>NUCLEOTIDE SEQUENCE [LARGE SCALE GENOMIC DNA]</scope>
</reference>
<feature type="region of interest" description="Disordered" evidence="4">
    <location>
        <begin position="1"/>
        <end position="21"/>
    </location>
</feature>
<feature type="domain" description="PDEase" evidence="5">
    <location>
        <begin position="184"/>
        <end position="519"/>
    </location>
</feature>
<dbReference type="PANTHER" id="PTHR11347">
    <property type="entry name" value="CYCLIC NUCLEOTIDE PHOSPHODIESTERASE"/>
    <property type="match status" value="1"/>
</dbReference>
<keyword evidence="2 3" id="KW-0378">Hydrolase</keyword>
<protein>
    <recommendedName>
        <fullName evidence="3">Phosphodiesterase</fullName>
        <ecNumber evidence="3">3.1.4.-</ecNumber>
    </recommendedName>
</protein>
<feature type="compositionally biased region" description="Low complexity" evidence="4">
    <location>
        <begin position="162"/>
        <end position="171"/>
    </location>
</feature>
<sequence length="519" mass="55884">MLPREWSRASPRHAATTRKRVPVSGAYDAEAHFGMAVDRKVSLERLSGPCSPRKVRRGAAAPCGGAAALDGAARQALPGALPHDPAGWTHPFMVEDPHWQAAAAAAGGASHELGQPLQPREQPEASPAVPPTSPKLGASALALLRRATTWAPRTPVRRSLEETPPTALAPAPETPPVQAQHPHRQPSEASLPQEALALLEEALDGWDLDVVRLAALTDNRPLSSMGCFLFERLGLAARFCLDREKLRGFFVELERGYDDAVQYHNRLHVASVLHLTHAALRSGGLAQKAAAHLDEGDGALVTMACLLAAAAHDFEHAGRTNDFLVKTGHDRALRHNDGRVNEHHHAAASLALLQRPGLDFLAGLSREEFRRLQGLFVELILATDMASHSSILESFRAALDASEGRGFAPRSPADAVLLLQMALKCADLGHLTLNRALHLHFVQGLEAELFAQGDQEKALGLEVSFLMDREQPGAAASQVGFFEAVALPTFRSLARACPALQPMLRGAEANYQYWKGLQG</sequence>
<comment type="similarity">
    <text evidence="3">Belongs to the cyclic nucleotide phosphodiesterase family.</text>
</comment>
<evidence type="ECO:0000313" key="6">
    <source>
        <dbReference type="EMBL" id="CAK0825992.1"/>
    </source>
</evidence>
<dbReference type="InterPro" id="IPR002073">
    <property type="entry name" value="PDEase_catalytic_dom"/>
</dbReference>
<organism evidence="6 7">
    <name type="scientific">Prorocentrum cordatum</name>
    <dbReference type="NCBI Taxonomy" id="2364126"/>
    <lineage>
        <taxon>Eukaryota</taxon>
        <taxon>Sar</taxon>
        <taxon>Alveolata</taxon>
        <taxon>Dinophyceae</taxon>
        <taxon>Prorocentrales</taxon>
        <taxon>Prorocentraceae</taxon>
        <taxon>Prorocentrum</taxon>
    </lineage>
</organism>
<dbReference type="Proteomes" id="UP001189429">
    <property type="component" value="Unassembled WGS sequence"/>
</dbReference>
<dbReference type="PROSITE" id="PS00126">
    <property type="entry name" value="PDEASE_I_1"/>
    <property type="match status" value="1"/>
</dbReference>
<name>A0ABN9S2W7_9DINO</name>
<dbReference type="PROSITE" id="PS51845">
    <property type="entry name" value="PDEASE_I_2"/>
    <property type="match status" value="1"/>
</dbReference>
<dbReference type="EMBL" id="CAUYUJ010009147">
    <property type="protein sequence ID" value="CAK0825992.1"/>
    <property type="molecule type" value="Genomic_DNA"/>
</dbReference>
<dbReference type="Gene3D" id="1.10.1300.10">
    <property type="entry name" value="3'5'-cyclic nucleotide phosphodiesterase, catalytic domain"/>
    <property type="match status" value="1"/>
</dbReference>
<dbReference type="InterPro" id="IPR023088">
    <property type="entry name" value="PDEase"/>
</dbReference>
<feature type="region of interest" description="Disordered" evidence="4">
    <location>
        <begin position="102"/>
        <end position="135"/>
    </location>
</feature>
<keyword evidence="1 3" id="KW-0479">Metal-binding</keyword>
<proteinExistence type="inferred from homology"/>
<dbReference type="InterPro" id="IPR036971">
    <property type="entry name" value="PDEase_catalytic_dom_sf"/>
</dbReference>
<evidence type="ECO:0000256" key="4">
    <source>
        <dbReference type="SAM" id="MobiDB-lite"/>
    </source>
</evidence>
<dbReference type="Pfam" id="PF00233">
    <property type="entry name" value="PDEase_I"/>
    <property type="match status" value="1"/>
</dbReference>
<evidence type="ECO:0000313" key="7">
    <source>
        <dbReference type="Proteomes" id="UP001189429"/>
    </source>
</evidence>
<dbReference type="PRINTS" id="PR00387">
    <property type="entry name" value="PDIESTERASE1"/>
</dbReference>